<feature type="chain" id="PRO_5015915086" evidence="1">
    <location>
        <begin position="19"/>
        <end position="129"/>
    </location>
</feature>
<dbReference type="InterPro" id="IPR042230">
    <property type="entry name" value="CusF_sf"/>
</dbReference>
<dbReference type="RefSeq" id="WP_304279887.1">
    <property type="nucleotide sequence ID" value="NZ_QFQZ01000053.1"/>
</dbReference>
<dbReference type="InterPro" id="IPR021647">
    <property type="entry name" value="CusF_Ec"/>
</dbReference>
<dbReference type="Proteomes" id="UP000249393">
    <property type="component" value="Unassembled WGS sequence"/>
</dbReference>
<evidence type="ECO:0000313" key="2">
    <source>
        <dbReference type="EMBL" id="PZR32794.1"/>
    </source>
</evidence>
<dbReference type="EMBL" id="QFQZ01000053">
    <property type="protein sequence ID" value="PZR32794.1"/>
    <property type="molecule type" value="Genomic_DNA"/>
</dbReference>
<protein>
    <submittedName>
        <fullName evidence="2">Copper-binding protein</fullName>
    </submittedName>
</protein>
<keyword evidence="1" id="KW-0732">Signal</keyword>
<reference evidence="2 3" key="1">
    <citation type="submission" date="2017-08" db="EMBL/GenBank/DDBJ databases">
        <title>Infants hospitalized years apart are colonized by the same room-sourced microbial strains.</title>
        <authorList>
            <person name="Brooks B."/>
            <person name="Olm M.R."/>
            <person name="Firek B.A."/>
            <person name="Baker R."/>
            <person name="Thomas B.C."/>
            <person name="Morowitz M.J."/>
            <person name="Banfield J.F."/>
        </authorList>
    </citation>
    <scope>NUCLEOTIDE SEQUENCE [LARGE SCALE GENOMIC DNA]</scope>
    <source>
        <strain evidence="2">S2_003_000_R2_4</strain>
    </source>
</reference>
<evidence type="ECO:0000256" key="1">
    <source>
        <dbReference type="SAM" id="SignalP"/>
    </source>
</evidence>
<organism evidence="2 3">
    <name type="scientific">Caulobacter segnis</name>
    <dbReference type="NCBI Taxonomy" id="88688"/>
    <lineage>
        <taxon>Bacteria</taxon>
        <taxon>Pseudomonadati</taxon>
        <taxon>Pseudomonadota</taxon>
        <taxon>Alphaproteobacteria</taxon>
        <taxon>Caulobacterales</taxon>
        <taxon>Caulobacteraceae</taxon>
        <taxon>Caulobacter</taxon>
    </lineage>
</organism>
<name>A0A2W5WXJ2_9CAUL</name>
<dbReference type="Pfam" id="PF11604">
    <property type="entry name" value="CusF_Ec"/>
    <property type="match status" value="1"/>
</dbReference>
<evidence type="ECO:0000313" key="3">
    <source>
        <dbReference type="Proteomes" id="UP000249393"/>
    </source>
</evidence>
<accession>A0A2W5WXJ2</accession>
<dbReference type="PROSITE" id="PS51257">
    <property type="entry name" value="PROKAR_LIPOPROTEIN"/>
    <property type="match status" value="1"/>
</dbReference>
<dbReference type="Gene3D" id="2.40.50.320">
    <property type="entry name" value="Copper binding periplasmic protein CusF"/>
    <property type="match status" value="1"/>
</dbReference>
<proteinExistence type="predicted"/>
<sequence length="129" mass="12902">MKTLSLILAALVATTSLAACGRKTEAPAAPAAPAPAAATAPAASNDMAGMDMAPADKMAKGVGVVTAIDKTSGTITLDHEAIPDAGWPAMTMGFKIAPALLDGMSVGDKVAFDLKLRDGAGEVTSIHRQ</sequence>
<dbReference type="AlphaFoldDB" id="A0A2W5WXJ2"/>
<gene>
    <name evidence="2" type="ORF">DI526_15540</name>
</gene>
<comment type="caution">
    <text evidence="2">The sequence shown here is derived from an EMBL/GenBank/DDBJ whole genome shotgun (WGS) entry which is preliminary data.</text>
</comment>
<feature type="signal peptide" evidence="1">
    <location>
        <begin position="1"/>
        <end position="18"/>
    </location>
</feature>